<feature type="region of interest" description="Disordered" evidence="6">
    <location>
        <begin position="397"/>
        <end position="419"/>
    </location>
</feature>
<keyword evidence="4 7" id="KW-1133">Transmembrane helix</keyword>
<dbReference type="SUPFAM" id="SSF103473">
    <property type="entry name" value="MFS general substrate transporter"/>
    <property type="match status" value="1"/>
</dbReference>
<feature type="transmembrane region" description="Helical" evidence="7">
    <location>
        <begin position="289"/>
        <end position="306"/>
    </location>
</feature>
<keyword evidence="2" id="KW-1003">Cell membrane</keyword>
<dbReference type="Proteomes" id="UP000095210">
    <property type="component" value="Chromosome"/>
</dbReference>
<feature type="transmembrane region" description="Helical" evidence="7">
    <location>
        <begin position="168"/>
        <end position="189"/>
    </location>
</feature>
<feature type="transmembrane region" description="Helical" evidence="7">
    <location>
        <begin position="139"/>
        <end position="162"/>
    </location>
</feature>
<feature type="transmembrane region" description="Helical" evidence="7">
    <location>
        <begin position="312"/>
        <end position="335"/>
    </location>
</feature>
<dbReference type="Pfam" id="PF07690">
    <property type="entry name" value="MFS_1"/>
    <property type="match status" value="1"/>
</dbReference>
<evidence type="ECO:0000256" key="6">
    <source>
        <dbReference type="SAM" id="MobiDB-lite"/>
    </source>
</evidence>
<dbReference type="AlphaFoldDB" id="A0AAC9MX63"/>
<keyword evidence="9" id="KW-1185">Reference proteome</keyword>
<evidence type="ECO:0000313" key="8">
    <source>
        <dbReference type="EMBL" id="AOS61562.1"/>
    </source>
</evidence>
<dbReference type="Gene3D" id="1.20.1250.20">
    <property type="entry name" value="MFS general substrate transporter like domains"/>
    <property type="match status" value="1"/>
</dbReference>
<dbReference type="GO" id="GO:0022857">
    <property type="term" value="F:transmembrane transporter activity"/>
    <property type="evidence" value="ECO:0007669"/>
    <property type="project" value="InterPro"/>
</dbReference>
<feature type="transmembrane region" description="Helical" evidence="7">
    <location>
        <begin position="259"/>
        <end position="277"/>
    </location>
</feature>
<evidence type="ECO:0000256" key="3">
    <source>
        <dbReference type="ARBA" id="ARBA00022692"/>
    </source>
</evidence>
<dbReference type="GO" id="GO:0005886">
    <property type="term" value="C:plasma membrane"/>
    <property type="evidence" value="ECO:0007669"/>
    <property type="project" value="UniProtKB-SubCell"/>
</dbReference>
<feature type="transmembrane region" description="Helical" evidence="7">
    <location>
        <begin position="21"/>
        <end position="46"/>
    </location>
</feature>
<evidence type="ECO:0000256" key="2">
    <source>
        <dbReference type="ARBA" id="ARBA00022475"/>
    </source>
</evidence>
<evidence type="ECO:0000256" key="5">
    <source>
        <dbReference type="ARBA" id="ARBA00023136"/>
    </source>
</evidence>
<feature type="transmembrane region" description="Helical" evidence="7">
    <location>
        <begin position="52"/>
        <end position="75"/>
    </location>
</feature>
<dbReference type="PANTHER" id="PTHR23513:SF11">
    <property type="entry name" value="STAPHYLOFERRIN A TRANSPORTER"/>
    <property type="match status" value="1"/>
</dbReference>
<protein>
    <submittedName>
        <fullName evidence="8">Arabinose efflux permease family protein</fullName>
    </submittedName>
</protein>
<evidence type="ECO:0000313" key="9">
    <source>
        <dbReference type="Proteomes" id="UP000095210"/>
    </source>
</evidence>
<evidence type="ECO:0000256" key="7">
    <source>
        <dbReference type="SAM" id="Phobius"/>
    </source>
</evidence>
<reference evidence="9" key="1">
    <citation type="submission" date="2016-03" db="EMBL/GenBank/DDBJ databases">
        <title>Complete genome sequence of the type strain Actinoalloteichus hymeniacidonis DSM 45092.</title>
        <authorList>
            <person name="Schaffert L."/>
            <person name="Albersmeier A."/>
            <person name="Winkler A."/>
            <person name="Kalinowski J."/>
            <person name="Zotchev S."/>
            <person name="Ruckert C."/>
        </authorList>
    </citation>
    <scope>NUCLEOTIDE SEQUENCE [LARGE SCALE GENOMIC DNA]</scope>
    <source>
        <strain evidence="9">HPA177(T) (DSM 45092(T))</strain>
    </source>
</reference>
<feature type="transmembrane region" description="Helical" evidence="7">
    <location>
        <begin position="82"/>
        <end position="100"/>
    </location>
</feature>
<feature type="transmembrane region" description="Helical" evidence="7">
    <location>
        <begin position="226"/>
        <end position="247"/>
    </location>
</feature>
<evidence type="ECO:0000256" key="1">
    <source>
        <dbReference type="ARBA" id="ARBA00004651"/>
    </source>
</evidence>
<dbReference type="InterPro" id="IPR011701">
    <property type="entry name" value="MFS"/>
</dbReference>
<keyword evidence="3 7" id="KW-0812">Transmembrane</keyword>
<organism evidence="8 9">
    <name type="scientific">Actinoalloteichus hymeniacidonis</name>
    <dbReference type="NCBI Taxonomy" id="340345"/>
    <lineage>
        <taxon>Bacteria</taxon>
        <taxon>Bacillati</taxon>
        <taxon>Actinomycetota</taxon>
        <taxon>Actinomycetes</taxon>
        <taxon>Pseudonocardiales</taxon>
        <taxon>Pseudonocardiaceae</taxon>
        <taxon>Actinoalloteichus</taxon>
    </lineage>
</organism>
<accession>A0AAC9MX63</accession>
<feature type="transmembrane region" description="Helical" evidence="7">
    <location>
        <begin position="106"/>
        <end position="127"/>
    </location>
</feature>
<sequence length="419" mass="43026">MTESDNRSRRIRIWDSGPFRRLWFVGLAGSLGLWTVQIGLTVAVLAEHSGSTLAWLLLAGTVPGLLAGPVAGAVVDHVEPRLAAGVALAVQAVLIMGMAVSLSQSLIAVAGCNAICSIAAQFPPLALQRLRYALLDERQWPLANAAVSRIMAITTILGAVAGSGVSDLGALPVFGFACGLQVLGAFVVWRMPVIGRMGLDTAAAPRRLQLGGGIAVLRRNRAARAVVALCTSWGLIGGGLTVLLGIFGTDLSGDGRGVALLFTVYGAGLLVGTVLAGQLAATTMRTHHLTAYLVQGVAWTSVAPLATLAVPLAIVLFIMGIAGGVIIGIEVTLLLRDVPRHLHGRVFSIYHLADGMSERTSLALVGAALAVLAPTTVVVIGGLASIAVAMLWSLGSRGGRRSSGLSTPPAGRMATDESG</sequence>
<dbReference type="InterPro" id="IPR036259">
    <property type="entry name" value="MFS_trans_sf"/>
</dbReference>
<gene>
    <name evidence="8" type="ORF">TL08_03650</name>
</gene>
<dbReference type="CDD" id="cd06173">
    <property type="entry name" value="MFS_MefA_like"/>
    <property type="match status" value="1"/>
</dbReference>
<name>A0AAC9MX63_9PSEU</name>
<dbReference type="RefSeq" id="WP_069846558.1">
    <property type="nucleotide sequence ID" value="NZ_CP014859.1"/>
</dbReference>
<dbReference type="EMBL" id="CP014859">
    <property type="protein sequence ID" value="AOS61562.1"/>
    <property type="molecule type" value="Genomic_DNA"/>
</dbReference>
<proteinExistence type="predicted"/>
<keyword evidence="5 7" id="KW-0472">Membrane</keyword>
<dbReference type="KEGG" id="ahm:TL08_03650"/>
<dbReference type="PANTHER" id="PTHR23513">
    <property type="entry name" value="INTEGRAL MEMBRANE EFFLUX PROTEIN-RELATED"/>
    <property type="match status" value="1"/>
</dbReference>
<comment type="subcellular location">
    <subcellularLocation>
        <location evidence="1">Cell membrane</location>
        <topology evidence="1">Multi-pass membrane protein</topology>
    </subcellularLocation>
</comment>
<evidence type="ECO:0000256" key="4">
    <source>
        <dbReference type="ARBA" id="ARBA00022989"/>
    </source>
</evidence>
<feature type="transmembrane region" description="Helical" evidence="7">
    <location>
        <begin position="362"/>
        <end position="392"/>
    </location>
</feature>